<reference evidence="4 5" key="1">
    <citation type="submission" date="2019-10" db="EMBL/GenBank/DDBJ databases">
        <title>Description of Paenibacillus terricola sp. nov.</title>
        <authorList>
            <person name="Carlier A."/>
            <person name="Qi S."/>
        </authorList>
    </citation>
    <scope>NUCLEOTIDE SEQUENCE [LARGE SCALE GENOMIC DNA]</scope>
    <source>
        <strain evidence="4 5">LMG 31459</strain>
    </source>
</reference>
<feature type="domain" description="TerB N-terminal" evidence="2">
    <location>
        <begin position="49"/>
        <end position="269"/>
    </location>
</feature>
<sequence>MERVSMAKDRQGLHFTELVWESTEQNMAIPPRSSAEAVIPKPPEGPGKKKTSQYDTVQLQLWDMEETQEPVTTTESQFVQRARELADHKEPAALFVPFKSYWPTYGHMTGAQSRWYFFWRDEVRQGRYPKTDLSYIFLHIYELINGVGWDEPQDGCRQLGLLWEAYRDKYKRLDQYLGGWIADFSFVHKLDIPLSEIVIRTRGLAGDLAELELVRCLSAAPEQLSIEVLSMMSDYDISKSKFYTAEGKAAAEKYIPQVVALIDTYVARKHGSNLITMFPPGPPVVRERYLFRSAVYDISLYGYSVLIPVVRISKSPPLRSLITRLFRLTENKLRALMGYRGRLKDVKVDADMEDLVTRFLQREFRKAEQEEKGPAVVIDQRKLEQLKNDSEVVRSLLTVEEALEKDDETDWDNEAVDEDEPGSASFAAGSRSEEPAVRESDEEKLDIIVEEPVVQGQADSPLPTINAEADSWTSFASELSLLQRDVLLALAEDDGLVKVNRLAAGGGTMAELLFDEINELAMDSLGDLVIDGEELTEECISMLHYIKR</sequence>
<feature type="region of interest" description="Disordered" evidence="1">
    <location>
        <begin position="404"/>
        <end position="442"/>
    </location>
</feature>
<dbReference type="EMBL" id="WHOB01000016">
    <property type="protein sequence ID" value="NOU77593.1"/>
    <property type="molecule type" value="Genomic_DNA"/>
</dbReference>
<feature type="compositionally biased region" description="Acidic residues" evidence="1">
    <location>
        <begin position="404"/>
        <end position="421"/>
    </location>
</feature>
<dbReference type="Pfam" id="PF15615">
    <property type="entry name" value="TerB_C"/>
    <property type="match status" value="1"/>
</dbReference>
<evidence type="ECO:0000313" key="4">
    <source>
        <dbReference type="EMBL" id="NOU77593.1"/>
    </source>
</evidence>
<dbReference type="InterPro" id="IPR025266">
    <property type="entry name" value="TerB_N"/>
</dbReference>
<gene>
    <name evidence="4" type="ORF">GC101_01750</name>
</gene>
<accession>A0ABX1Y9I7</accession>
<proteinExistence type="predicted"/>
<dbReference type="InterPro" id="IPR028932">
    <property type="entry name" value="TerB-C"/>
</dbReference>
<feature type="domain" description="TerB-C" evidence="3">
    <location>
        <begin position="364"/>
        <end position="534"/>
    </location>
</feature>
<evidence type="ECO:0000259" key="3">
    <source>
        <dbReference type="Pfam" id="PF15615"/>
    </source>
</evidence>
<evidence type="ECO:0000256" key="1">
    <source>
        <dbReference type="SAM" id="MobiDB-lite"/>
    </source>
</evidence>
<protein>
    <recommendedName>
        <fullName evidence="6">TerB-C domain-containing protein</fullName>
    </recommendedName>
</protein>
<keyword evidence="5" id="KW-1185">Reference proteome</keyword>
<name>A0ABX1Y9I7_9BACL</name>
<feature type="region of interest" description="Disordered" evidence="1">
    <location>
        <begin position="29"/>
        <end position="52"/>
    </location>
</feature>
<evidence type="ECO:0000313" key="5">
    <source>
        <dbReference type="Proteomes" id="UP000596857"/>
    </source>
</evidence>
<evidence type="ECO:0000259" key="2">
    <source>
        <dbReference type="Pfam" id="PF13208"/>
    </source>
</evidence>
<comment type="caution">
    <text evidence="4">The sequence shown here is derived from an EMBL/GenBank/DDBJ whole genome shotgun (WGS) entry which is preliminary data.</text>
</comment>
<organism evidence="4 5">
    <name type="scientific">Paenibacillus phytohabitans</name>
    <dbReference type="NCBI Taxonomy" id="2654978"/>
    <lineage>
        <taxon>Bacteria</taxon>
        <taxon>Bacillati</taxon>
        <taxon>Bacillota</taxon>
        <taxon>Bacilli</taxon>
        <taxon>Bacillales</taxon>
        <taxon>Paenibacillaceae</taxon>
        <taxon>Paenibacillus</taxon>
    </lineage>
</organism>
<feature type="compositionally biased region" description="Basic and acidic residues" evidence="1">
    <location>
        <begin position="431"/>
        <end position="442"/>
    </location>
</feature>
<dbReference type="Pfam" id="PF13208">
    <property type="entry name" value="TerB_N"/>
    <property type="match status" value="1"/>
</dbReference>
<dbReference type="Proteomes" id="UP000596857">
    <property type="component" value="Unassembled WGS sequence"/>
</dbReference>
<evidence type="ECO:0008006" key="6">
    <source>
        <dbReference type="Google" id="ProtNLM"/>
    </source>
</evidence>